<protein>
    <submittedName>
        <fullName evidence="2">Protein of uncharacterized function (DUF2547)</fullName>
    </submittedName>
</protein>
<keyword evidence="3" id="KW-1185">Reference proteome</keyword>
<keyword evidence="1" id="KW-0732">Signal</keyword>
<evidence type="ECO:0000313" key="2">
    <source>
        <dbReference type="EMBL" id="VEJ09053.1"/>
    </source>
</evidence>
<dbReference type="KEGG" id="adp:NCTC12871_00483"/>
<dbReference type="Proteomes" id="UP000279799">
    <property type="component" value="Chromosome"/>
</dbReference>
<accession>A0A448TT95</accession>
<feature type="signal peptide" evidence="1">
    <location>
        <begin position="1"/>
        <end position="23"/>
    </location>
</feature>
<dbReference type="RefSeq" id="WP_126598653.1">
    <property type="nucleotide sequence ID" value="NZ_LR134510.1"/>
</dbReference>
<name>A0A448TT95_9PAST</name>
<dbReference type="AlphaFoldDB" id="A0A448TT95"/>
<organism evidence="2 3">
    <name type="scientific">Actinobacillus delphinicola</name>
    <dbReference type="NCBI Taxonomy" id="51161"/>
    <lineage>
        <taxon>Bacteria</taxon>
        <taxon>Pseudomonadati</taxon>
        <taxon>Pseudomonadota</taxon>
        <taxon>Gammaproteobacteria</taxon>
        <taxon>Pasteurellales</taxon>
        <taxon>Pasteurellaceae</taxon>
        <taxon>Actinobacillus</taxon>
    </lineage>
</organism>
<dbReference type="Pfam" id="PF10818">
    <property type="entry name" value="SecM_small"/>
    <property type="match status" value="1"/>
</dbReference>
<proteinExistence type="predicted"/>
<reference evidence="2 3" key="1">
    <citation type="submission" date="2018-12" db="EMBL/GenBank/DDBJ databases">
        <authorList>
            <consortium name="Pathogen Informatics"/>
        </authorList>
    </citation>
    <scope>NUCLEOTIDE SEQUENCE [LARGE SCALE GENOMIC DNA]</scope>
    <source>
        <strain evidence="2 3">NCTC12871</strain>
    </source>
</reference>
<evidence type="ECO:0000256" key="1">
    <source>
        <dbReference type="SAM" id="SignalP"/>
    </source>
</evidence>
<dbReference type="EMBL" id="LR134510">
    <property type="protein sequence ID" value="VEJ09053.1"/>
    <property type="molecule type" value="Genomic_DNA"/>
</dbReference>
<sequence length="102" mass="11680">MIKSKSYFWSPLLIGLLAIFSLANSHHDSQTGDPVSVQTLMTQLQKNSVAVQQQMADQQLPHHFTHANVDPKFERYVLGQFSHFFFLSILIRAGPEHRILTF</sequence>
<feature type="chain" id="PRO_5019330592" evidence="1">
    <location>
        <begin position="24"/>
        <end position="102"/>
    </location>
</feature>
<dbReference type="InterPro" id="IPR020508">
    <property type="entry name" value="SecM_small"/>
</dbReference>
<evidence type="ECO:0000313" key="3">
    <source>
        <dbReference type="Proteomes" id="UP000279799"/>
    </source>
</evidence>
<gene>
    <name evidence="2" type="ORF">NCTC12871_00483</name>
</gene>